<dbReference type="GO" id="GO:0043138">
    <property type="term" value="F:3'-5' DNA helicase activity"/>
    <property type="evidence" value="ECO:0007669"/>
    <property type="project" value="UniProtKB-EC"/>
</dbReference>
<keyword evidence="8" id="KW-0238">DNA-binding</keyword>
<dbReference type="Gene3D" id="1.10.3170.10">
    <property type="entry name" value="Recbcd, chain B, domain 2"/>
    <property type="match status" value="1"/>
</dbReference>
<dbReference type="InterPro" id="IPR011604">
    <property type="entry name" value="PDDEXK-like_dom_sf"/>
</dbReference>
<evidence type="ECO:0000256" key="7">
    <source>
        <dbReference type="ARBA" id="ARBA00022840"/>
    </source>
</evidence>
<keyword evidence="10" id="KW-0413">Isomerase</keyword>
<comment type="catalytic activity">
    <reaction evidence="13">
        <text>ATP + H2O = ADP + phosphate + H(+)</text>
        <dbReference type="Rhea" id="RHEA:13065"/>
        <dbReference type="ChEBI" id="CHEBI:15377"/>
        <dbReference type="ChEBI" id="CHEBI:15378"/>
        <dbReference type="ChEBI" id="CHEBI:30616"/>
        <dbReference type="ChEBI" id="CHEBI:43474"/>
        <dbReference type="ChEBI" id="CHEBI:456216"/>
        <dbReference type="EC" id="5.6.2.4"/>
    </reaction>
</comment>
<dbReference type="Pfam" id="PF00580">
    <property type="entry name" value="UvrD-helicase"/>
    <property type="match status" value="1"/>
</dbReference>
<dbReference type="InterPro" id="IPR027417">
    <property type="entry name" value="P-loop_NTPase"/>
</dbReference>
<dbReference type="Proteomes" id="UP000050280">
    <property type="component" value="Unassembled WGS sequence"/>
</dbReference>
<dbReference type="AlphaFoldDB" id="A0A0N8H4D5"/>
<evidence type="ECO:0000256" key="1">
    <source>
        <dbReference type="ARBA" id="ARBA00022722"/>
    </source>
</evidence>
<keyword evidence="3" id="KW-0227">DNA damage</keyword>
<dbReference type="GO" id="GO:0000725">
    <property type="term" value="P:recombinational repair"/>
    <property type="evidence" value="ECO:0007669"/>
    <property type="project" value="TreeGrafter"/>
</dbReference>
<comment type="caution">
    <text evidence="17">The sequence shown here is derived from an EMBL/GenBank/DDBJ whole genome shotgun (WGS) entry which is preliminary data.</text>
</comment>
<evidence type="ECO:0000259" key="15">
    <source>
        <dbReference type="PROSITE" id="PS51198"/>
    </source>
</evidence>
<dbReference type="PROSITE" id="PS51198">
    <property type="entry name" value="UVRD_HELICASE_ATP_BIND"/>
    <property type="match status" value="1"/>
</dbReference>
<keyword evidence="1" id="KW-0540">Nuclease</keyword>
<dbReference type="PATRIC" id="fig|1300341.3.peg.1688"/>
<keyword evidence="2 14" id="KW-0547">Nucleotide-binding</keyword>
<evidence type="ECO:0000256" key="13">
    <source>
        <dbReference type="ARBA" id="ARBA00048988"/>
    </source>
</evidence>
<dbReference type="OrthoDB" id="9810135at2"/>
<dbReference type="Pfam" id="PF13361">
    <property type="entry name" value="UvrD_C"/>
    <property type="match status" value="2"/>
</dbReference>
<comment type="catalytic activity">
    <reaction evidence="11">
        <text>Couples ATP hydrolysis with the unwinding of duplex DNA by translocating in the 3'-5' direction.</text>
        <dbReference type="EC" id="5.6.2.4"/>
    </reaction>
</comment>
<dbReference type="EMBL" id="LDJX01000002">
    <property type="protein sequence ID" value="KPM33068.1"/>
    <property type="molecule type" value="Genomic_DNA"/>
</dbReference>
<dbReference type="RefSeq" id="WP_054558620.1">
    <property type="nucleotide sequence ID" value="NZ_LDJX01000002.1"/>
</dbReference>
<evidence type="ECO:0000313" key="17">
    <source>
        <dbReference type="EMBL" id="KPM33068.1"/>
    </source>
</evidence>
<evidence type="ECO:0000256" key="11">
    <source>
        <dbReference type="ARBA" id="ARBA00034617"/>
    </source>
</evidence>
<evidence type="ECO:0000256" key="4">
    <source>
        <dbReference type="ARBA" id="ARBA00022801"/>
    </source>
</evidence>
<keyword evidence="7 14" id="KW-0067">ATP-binding</keyword>
<dbReference type="GO" id="GO:0005524">
    <property type="term" value="F:ATP binding"/>
    <property type="evidence" value="ECO:0007669"/>
    <property type="project" value="UniProtKB-UniRule"/>
</dbReference>
<evidence type="ECO:0000256" key="5">
    <source>
        <dbReference type="ARBA" id="ARBA00022806"/>
    </source>
</evidence>
<gene>
    <name evidence="17" type="ORF">I595_1495</name>
</gene>
<feature type="binding site" evidence="14">
    <location>
        <begin position="12"/>
        <end position="19"/>
    </location>
    <ligand>
        <name>ATP</name>
        <dbReference type="ChEBI" id="CHEBI:30616"/>
    </ligand>
</feature>
<evidence type="ECO:0000256" key="6">
    <source>
        <dbReference type="ARBA" id="ARBA00022839"/>
    </source>
</evidence>
<evidence type="ECO:0000256" key="10">
    <source>
        <dbReference type="ARBA" id="ARBA00023235"/>
    </source>
</evidence>
<dbReference type="InterPro" id="IPR014017">
    <property type="entry name" value="DNA_helicase_UvrD-like_C"/>
</dbReference>
<keyword evidence="6" id="KW-0269">Exonuclease</keyword>
<keyword evidence="4 14" id="KW-0378">Hydrolase</keyword>
<dbReference type="InterPro" id="IPR000212">
    <property type="entry name" value="DNA_helicase_UvrD/REP"/>
</dbReference>
<dbReference type="PROSITE" id="PS51217">
    <property type="entry name" value="UVRD_HELICASE_CTER"/>
    <property type="match status" value="1"/>
</dbReference>
<accession>A0A0N8H4D5</accession>
<dbReference type="Gene3D" id="3.40.50.300">
    <property type="entry name" value="P-loop containing nucleotide triphosphate hydrolases"/>
    <property type="match status" value="3"/>
</dbReference>
<evidence type="ECO:0000313" key="18">
    <source>
        <dbReference type="Proteomes" id="UP000050280"/>
    </source>
</evidence>
<name>A0A0N8H4D5_9FLAO</name>
<dbReference type="STRING" id="1300341.I595_1495"/>
<dbReference type="InterPro" id="IPR014016">
    <property type="entry name" value="UvrD-like_ATP-bd"/>
</dbReference>
<proteinExistence type="predicted"/>
<evidence type="ECO:0000256" key="9">
    <source>
        <dbReference type="ARBA" id="ARBA00023204"/>
    </source>
</evidence>
<evidence type="ECO:0000256" key="8">
    <source>
        <dbReference type="ARBA" id="ARBA00023125"/>
    </source>
</evidence>
<reference evidence="17 18" key="1">
    <citation type="submission" date="2015-09" db="EMBL/GenBank/DDBJ databases">
        <title>Genome sequence of the marine flavobacterium Croceitalea dokdonensis DOKDO 023 that contains proton- and sodium-pumping rhodopsins.</title>
        <authorList>
            <person name="Kwon S.-K."/>
            <person name="Lee H.K."/>
            <person name="Kwak M.-J."/>
            <person name="Kim J.F."/>
        </authorList>
    </citation>
    <scope>NUCLEOTIDE SEQUENCE [LARGE SCALE GENOMIC DNA]</scope>
    <source>
        <strain evidence="17 18">DOKDO 023</strain>
    </source>
</reference>
<keyword evidence="9" id="KW-0234">DNA repair</keyword>
<evidence type="ECO:0000259" key="16">
    <source>
        <dbReference type="PROSITE" id="PS51217"/>
    </source>
</evidence>
<dbReference type="SUPFAM" id="SSF52540">
    <property type="entry name" value="P-loop containing nucleoside triphosphate hydrolases"/>
    <property type="match status" value="1"/>
</dbReference>
<dbReference type="Gene3D" id="3.90.320.10">
    <property type="match status" value="1"/>
</dbReference>
<dbReference type="EC" id="5.6.2.4" evidence="12"/>
<dbReference type="PANTHER" id="PTHR11070:SF67">
    <property type="entry name" value="DNA 3'-5' HELICASE"/>
    <property type="match status" value="1"/>
</dbReference>
<protein>
    <recommendedName>
        <fullName evidence="12">DNA 3'-5' helicase</fullName>
        <ecNumber evidence="12">5.6.2.4</ecNumber>
    </recommendedName>
</protein>
<evidence type="ECO:0000256" key="3">
    <source>
        <dbReference type="ARBA" id="ARBA00022763"/>
    </source>
</evidence>
<keyword evidence="18" id="KW-1185">Reference proteome</keyword>
<evidence type="ECO:0000256" key="2">
    <source>
        <dbReference type="ARBA" id="ARBA00022741"/>
    </source>
</evidence>
<feature type="domain" description="UvrD-like helicase ATP-binding" evidence="15">
    <location>
        <begin position="1"/>
        <end position="469"/>
    </location>
</feature>
<feature type="domain" description="UvrD-like helicase C-terminal" evidence="16">
    <location>
        <begin position="470"/>
        <end position="725"/>
    </location>
</feature>
<dbReference type="GO" id="GO:0005829">
    <property type="term" value="C:cytosol"/>
    <property type="evidence" value="ECO:0007669"/>
    <property type="project" value="TreeGrafter"/>
</dbReference>
<evidence type="ECO:0000256" key="12">
    <source>
        <dbReference type="ARBA" id="ARBA00034808"/>
    </source>
</evidence>
<dbReference type="PANTHER" id="PTHR11070">
    <property type="entry name" value="UVRD / RECB / PCRA DNA HELICASE FAMILY MEMBER"/>
    <property type="match status" value="1"/>
</dbReference>
<sequence>MLGGSSFQIYNASAGSGKTYQLTKNYLKIILGSSSFTPFRQILALTFTNKAVAEMKQRILDSLFTFSQTTDTPSSLFNEVSNDLNLAPNELQEKAKRLLKVLLHNYSYFEVSTIDKFNHKLIRTFAHDLKLEQNFEVELDQDLLLNQSVNRVLSKAGKDAQLTKALLDFSLEKIDNFNSWNITRDLVDIGKILFQENHAQALDELGDKKISEFTTAKNAVKKRMEAYGNRMVECANASLELMTANQLVPADFYQSWFPNFLQKVAAKDFDINFKAKWKQDLENATLYTKTTKDAIKQTIDGLRSSFVANFNSLKDAFTHYTFLAKAYRSFLPLTLINELRYELKQLQKEENLLSISEFNAIISKEIKNQPIPFIYERLGEKYRHYFIDEFQDTSIKQWQNLVPLIANALEGEDEQRQKGSLMLVGDVKQAIYRWRGGEALQFLELSNGRQQPFMVAPDFFRLNHNWRSYSTIVLFNNSFFTHIANKLGNSEYQELYKLGNQQLPNPKQGGMVHVQFLEEDKQAETHPHCLETLKQIQKLIAHGAAFTDICVLVRDNKKALLLADYLSQEHIPVVSSEALLLKSSPEVNFIIHLCYYLTGTDKQYHAFAMLEFLNGSSSLNHDDIVKKLHSFEGYLQENYQVDTNQLKWQGMLDVAELAIKRFKLAEESNAFLNFFVDSIFDFNKKQQGSVASFLDYWELKKDKLAIAAPEKTNAVQLMTVHKSKGLEFPFVISPFADTIINDAKKADNIWVPVNADTFQGFNSIMMKANESIAEYSPEVDAAYTKETHASELDDFNVLYVAMTRAVQGLFVICNTPKKASFSYASLLSDYVGQQPNFNAEQGCFILGDLPKGTTQAPFQDATMGIPYIYTTKTKYSFRHISAVAVDPDAMQTEAAQRGEILHAALAKITDITNVKLAVDWLNAQKQLTEAEKTFFKKQVDQVIYNKTLAPYFSESAVVWNEKDIISPSGKIYRPDRVVFLDEKATVIDYKTGTVSQKHEEQITSYAQILGQMGHIVEKSIIVYIDKEIKTTVI</sequence>
<dbReference type="GO" id="GO:0003677">
    <property type="term" value="F:DNA binding"/>
    <property type="evidence" value="ECO:0007669"/>
    <property type="project" value="UniProtKB-KW"/>
</dbReference>
<organism evidence="17 18">
    <name type="scientific">Croceitalea dokdonensis DOKDO 023</name>
    <dbReference type="NCBI Taxonomy" id="1300341"/>
    <lineage>
        <taxon>Bacteria</taxon>
        <taxon>Pseudomonadati</taxon>
        <taxon>Bacteroidota</taxon>
        <taxon>Flavobacteriia</taxon>
        <taxon>Flavobacteriales</taxon>
        <taxon>Flavobacteriaceae</taxon>
        <taxon>Croceitalea</taxon>
    </lineage>
</organism>
<dbReference type="GO" id="GO:0004527">
    <property type="term" value="F:exonuclease activity"/>
    <property type="evidence" value="ECO:0007669"/>
    <property type="project" value="UniProtKB-KW"/>
</dbReference>
<keyword evidence="5 14" id="KW-0347">Helicase</keyword>
<evidence type="ECO:0000256" key="14">
    <source>
        <dbReference type="PROSITE-ProRule" id="PRU00560"/>
    </source>
</evidence>